<evidence type="ECO:0000313" key="2">
    <source>
        <dbReference type="Ensembl" id="ENSCMUP00000035188.1"/>
    </source>
</evidence>
<feature type="region of interest" description="Disordered" evidence="1">
    <location>
        <begin position="1"/>
        <end position="73"/>
    </location>
</feature>
<sequence>METRKGKFPRQSLVEEVVLSGSTSQESNGKEKPQRSHTKRGSKPSAWNVGRTSMSGNGPTSVGNVGRGSAGACPTSVPSVARGVGTAPLSSCISGFTQTRGPSAAPTVGRASAATLASSPISASTLGRGPTSVLSVGRASLGVLT</sequence>
<reference evidence="2" key="3">
    <citation type="submission" date="2025-09" db="UniProtKB">
        <authorList>
            <consortium name="Ensembl"/>
        </authorList>
    </citation>
    <scope>IDENTIFICATION</scope>
</reference>
<name>A0A8U7NDC6_CORMO</name>
<feature type="compositionally biased region" description="Polar residues" evidence="1">
    <location>
        <begin position="50"/>
        <end position="63"/>
    </location>
</feature>
<accession>A0A8U7NDC6</accession>
<keyword evidence="3" id="KW-1185">Reference proteome</keyword>
<dbReference type="AlphaFoldDB" id="A0A8U7NDC6"/>
<proteinExistence type="predicted"/>
<protein>
    <submittedName>
        <fullName evidence="2">Uncharacterized protein</fullName>
    </submittedName>
</protein>
<organism evidence="2 3">
    <name type="scientific">Corvus moneduloides</name>
    <name type="common">New Caledonian crow</name>
    <dbReference type="NCBI Taxonomy" id="1196302"/>
    <lineage>
        <taxon>Eukaryota</taxon>
        <taxon>Metazoa</taxon>
        <taxon>Chordata</taxon>
        <taxon>Craniata</taxon>
        <taxon>Vertebrata</taxon>
        <taxon>Euteleostomi</taxon>
        <taxon>Archelosauria</taxon>
        <taxon>Archosauria</taxon>
        <taxon>Dinosauria</taxon>
        <taxon>Saurischia</taxon>
        <taxon>Theropoda</taxon>
        <taxon>Coelurosauria</taxon>
        <taxon>Aves</taxon>
        <taxon>Neognathae</taxon>
        <taxon>Neoaves</taxon>
        <taxon>Telluraves</taxon>
        <taxon>Australaves</taxon>
        <taxon>Passeriformes</taxon>
        <taxon>Corvoidea</taxon>
        <taxon>Corvidae</taxon>
        <taxon>Corvus</taxon>
    </lineage>
</organism>
<dbReference type="Proteomes" id="UP000694553">
    <property type="component" value="Unassembled WGS sequence"/>
</dbReference>
<dbReference type="Ensembl" id="ENSCMUT00000030668.1">
    <property type="protein sequence ID" value="ENSCMUP00000035188.1"/>
    <property type="gene ID" value="ENSCMUG00000018772.1"/>
</dbReference>
<evidence type="ECO:0000313" key="3">
    <source>
        <dbReference type="Proteomes" id="UP000694553"/>
    </source>
</evidence>
<reference evidence="3" key="1">
    <citation type="submission" date="2019-10" db="EMBL/GenBank/DDBJ databases">
        <title>Corvus moneduloides (New Caledonian crow) genome, bCorMon1, primary haplotype.</title>
        <authorList>
            <person name="Rutz C."/>
            <person name="Fungtammasan C."/>
            <person name="Mountcastle J."/>
            <person name="Formenti G."/>
            <person name="Chow W."/>
            <person name="Howe K."/>
            <person name="Steele M.P."/>
            <person name="Fernandes J."/>
            <person name="Gilbert M.T.P."/>
            <person name="Fedrigo O."/>
            <person name="Jarvis E.D."/>
            <person name="Gemmell N."/>
        </authorList>
    </citation>
    <scope>NUCLEOTIDE SEQUENCE [LARGE SCALE GENOMIC DNA]</scope>
</reference>
<reference evidence="2" key="2">
    <citation type="submission" date="2025-08" db="UniProtKB">
        <authorList>
            <consortium name="Ensembl"/>
        </authorList>
    </citation>
    <scope>IDENTIFICATION</scope>
</reference>
<evidence type="ECO:0000256" key="1">
    <source>
        <dbReference type="SAM" id="MobiDB-lite"/>
    </source>
</evidence>